<proteinExistence type="predicted"/>
<evidence type="ECO:0000313" key="2">
    <source>
        <dbReference type="EMBL" id="MDP9867267.1"/>
    </source>
</evidence>
<evidence type="ECO:0000313" key="3">
    <source>
        <dbReference type="Proteomes" id="UP001230426"/>
    </source>
</evidence>
<dbReference type="Pfam" id="PF06103">
    <property type="entry name" value="DUF948"/>
    <property type="match status" value="1"/>
</dbReference>
<reference evidence="2 3" key="1">
    <citation type="submission" date="2023-07" db="EMBL/GenBank/DDBJ databases">
        <title>Sequencing the genomes of 1000 actinobacteria strains.</title>
        <authorList>
            <person name="Klenk H.-P."/>
        </authorList>
    </citation>
    <scope>NUCLEOTIDE SEQUENCE [LARGE SCALE GENOMIC DNA]</scope>
    <source>
        <strain evidence="2 3">DSM 44109</strain>
    </source>
</reference>
<name>A0ABT9RDE8_9ACTN</name>
<keyword evidence="1" id="KW-1133">Transmembrane helix</keyword>
<gene>
    <name evidence="2" type="ORF">J2S55_006533</name>
</gene>
<dbReference type="Proteomes" id="UP001230426">
    <property type="component" value="Unassembled WGS sequence"/>
</dbReference>
<dbReference type="EMBL" id="JAUSRB010000002">
    <property type="protein sequence ID" value="MDP9867267.1"/>
    <property type="molecule type" value="Genomic_DNA"/>
</dbReference>
<keyword evidence="1" id="KW-0812">Transmembrane</keyword>
<dbReference type="RefSeq" id="WP_306868731.1">
    <property type="nucleotide sequence ID" value="NZ_JAUSRB010000002.1"/>
</dbReference>
<accession>A0ABT9RDE8</accession>
<feature type="transmembrane region" description="Helical" evidence="1">
    <location>
        <begin position="6"/>
        <end position="30"/>
    </location>
</feature>
<keyword evidence="3" id="KW-1185">Reference proteome</keyword>
<comment type="caution">
    <text evidence="2">The sequence shown here is derived from an EMBL/GenBank/DDBJ whole genome shotgun (WGS) entry which is preliminary data.</text>
</comment>
<keyword evidence="1" id="KW-0472">Membrane</keyword>
<sequence length="128" mass="13841">MLTAGEVAGLIVAVAWVVLVCFLAMVLVRLARLLTETTKMVSELGERVVPLLEDVTTTVSEANRQLVAVEAIAVDVKQVSGHVAKVSDVAQTLVTGPLIKIAALAHGVRQALHVRGRSNLRMLERRRR</sequence>
<dbReference type="InterPro" id="IPR009293">
    <property type="entry name" value="UPF0478"/>
</dbReference>
<organism evidence="2 3">
    <name type="scientific">Streptosporangium brasiliense</name>
    <dbReference type="NCBI Taxonomy" id="47480"/>
    <lineage>
        <taxon>Bacteria</taxon>
        <taxon>Bacillati</taxon>
        <taxon>Actinomycetota</taxon>
        <taxon>Actinomycetes</taxon>
        <taxon>Streptosporangiales</taxon>
        <taxon>Streptosporangiaceae</taxon>
        <taxon>Streptosporangium</taxon>
    </lineage>
</organism>
<protein>
    <submittedName>
        <fullName evidence="2">Uncharacterized protein YoxC</fullName>
    </submittedName>
</protein>
<evidence type="ECO:0000256" key="1">
    <source>
        <dbReference type="SAM" id="Phobius"/>
    </source>
</evidence>